<evidence type="ECO:0000259" key="4">
    <source>
        <dbReference type="Pfam" id="PF05433"/>
    </source>
</evidence>
<organism evidence="5 6">
    <name type="scientific">Variovorax rhizosphaerae</name>
    <dbReference type="NCBI Taxonomy" id="1836200"/>
    <lineage>
        <taxon>Bacteria</taxon>
        <taxon>Pseudomonadati</taxon>
        <taxon>Pseudomonadota</taxon>
        <taxon>Betaproteobacteria</taxon>
        <taxon>Burkholderiales</taxon>
        <taxon>Comamonadaceae</taxon>
        <taxon>Variovorax</taxon>
    </lineage>
</organism>
<dbReference type="InterPro" id="IPR008816">
    <property type="entry name" value="Gly_zipper_2TM_dom"/>
</dbReference>
<sequence>MASTSSRRCIADSAPTLQMWAAMGVFAASVGALAVAHAETSPAAGVTPAAVSSKPCSACGKVESVRKVDGAKPASGVGAVAGSVVGGVVGHQVGSGRGRTVATVAGAGAGAGALVGNTVEK</sequence>
<accession>A0ABU8WYC7</accession>
<dbReference type="PANTHER" id="PTHR35603">
    <property type="match status" value="1"/>
</dbReference>
<feature type="signal peptide" evidence="3">
    <location>
        <begin position="1"/>
        <end position="27"/>
    </location>
</feature>
<dbReference type="PANTHER" id="PTHR35603:SF2">
    <property type="entry name" value="OUTER MEMBRANE LIPOPROTEIN"/>
    <property type="match status" value="1"/>
</dbReference>
<dbReference type="RefSeq" id="WP_340348487.1">
    <property type="nucleotide sequence ID" value="NZ_JBBKZT010000048.1"/>
</dbReference>
<dbReference type="Proteomes" id="UP001385892">
    <property type="component" value="Unassembled WGS sequence"/>
</dbReference>
<proteinExistence type="predicted"/>
<dbReference type="EMBL" id="JBBKZT010000048">
    <property type="protein sequence ID" value="MEJ8852542.1"/>
    <property type="molecule type" value="Genomic_DNA"/>
</dbReference>
<comment type="subcellular location">
    <subcellularLocation>
        <location evidence="1">Membrane</location>
    </subcellularLocation>
</comment>
<protein>
    <submittedName>
        <fullName evidence="5">Glycine zipper 2TM domain-containing protein</fullName>
    </submittedName>
</protein>
<keyword evidence="2" id="KW-0472">Membrane</keyword>
<reference evidence="5 6" key="1">
    <citation type="submission" date="2024-03" db="EMBL/GenBank/DDBJ databases">
        <title>Novel species of the genus Variovorax.</title>
        <authorList>
            <person name="Liu Q."/>
            <person name="Xin Y.-H."/>
        </authorList>
    </citation>
    <scope>NUCLEOTIDE SEQUENCE [LARGE SCALE GENOMIC DNA]</scope>
    <source>
        <strain evidence="5 6">KACC 18900</strain>
    </source>
</reference>
<feature type="domain" description="Glycine zipper 2TM" evidence="4">
    <location>
        <begin position="78"/>
        <end position="118"/>
    </location>
</feature>
<gene>
    <name evidence="5" type="ORF">WKW82_38410</name>
</gene>
<evidence type="ECO:0000256" key="1">
    <source>
        <dbReference type="ARBA" id="ARBA00004370"/>
    </source>
</evidence>
<name>A0ABU8WYC7_9BURK</name>
<evidence type="ECO:0000313" key="5">
    <source>
        <dbReference type="EMBL" id="MEJ8852542.1"/>
    </source>
</evidence>
<keyword evidence="6" id="KW-1185">Reference proteome</keyword>
<dbReference type="InterPro" id="IPR051407">
    <property type="entry name" value="Bact_OM_lipoprot/Surf_antigen"/>
</dbReference>
<feature type="chain" id="PRO_5046513072" evidence="3">
    <location>
        <begin position="28"/>
        <end position="121"/>
    </location>
</feature>
<evidence type="ECO:0000256" key="3">
    <source>
        <dbReference type="SAM" id="SignalP"/>
    </source>
</evidence>
<evidence type="ECO:0000256" key="2">
    <source>
        <dbReference type="ARBA" id="ARBA00023136"/>
    </source>
</evidence>
<comment type="caution">
    <text evidence="5">The sequence shown here is derived from an EMBL/GenBank/DDBJ whole genome shotgun (WGS) entry which is preliminary data.</text>
</comment>
<dbReference type="Pfam" id="PF05433">
    <property type="entry name" value="Rick_17kDa_Anti"/>
    <property type="match status" value="1"/>
</dbReference>
<keyword evidence="3" id="KW-0732">Signal</keyword>
<evidence type="ECO:0000313" key="6">
    <source>
        <dbReference type="Proteomes" id="UP001385892"/>
    </source>
</evidence>